<name>A0A2H4ZXM4_9EURY</name>
<evidence type="ECO:0000256" key="2">
    <source>
        <dbReference type="SAM" id="Phobius"/>
    </source>
</evidence>
<dbReference type="Proteomes" id="UP000242917">
    <property type="component" value="Chromosome I"/>
</dbReference>
<keyword evidence="2" id="KW-0812">Transmembrane</keyword>
<reference evidence="4 5" key="1">
    <citation type="submission" date="2017-01" db="EMBL/GenBank/DDBJ databases">
        <title>A Red Light-Sensitive Sensory Rhodopsin I From Haloarcula taiwanensis, A New Haloarchaeon Isolated From Taiwan.</title>
        <authorList>
            <person name="Yang C.-S."/>
            <person name="Han Y.-A."/>
            <person name="Chen P.-C."/>
            <person name="Ng W.V."/>
            <person name="Chen T.-W."/>
        </authorList>
    </citation>
    <scope>NUCLEOTIDE SEQUENCE [LARGE SCALE GENOMIC DNA]</scope>
    <source>
        <strain evidence="4 5">Taiwanensis</strain>
    </source>
</reference>
<feature type="region of interest" description="Disordered" evidence="1">
    <location>
        <begin position="1"/>
        <end position="63"/>
    </location>
</feature>
<sequence length="307" mass="32913">MADPDSTSPTEDERGNTPADAVTAEPEPGEPGAEGDGGETAEDGESGDDSEPDEELDTEALRKQVEEKYDFDNFGPADMAEMTAEEWDVAFDEDSWITGDELLDRVARDLRNRVANRDVFARIERHRDPPRVLAYSDEGYAVVYPDGSLEGEGTVMRDVKPTVALCSMDSYDVPENVPDRPLPQPDEVPEGGGELGNWMLQAIAGAQFLAGIALLGGAVLATAGVIGNRGTSIALLVVAGVAFIGVSLVLFFTVANARLSDTFRSEEYRDRLRAIGLEDGERPEFVPELDPQNSGSEAGADETDEAG</sequence>
<dbReference type="EMBL" id="CP019154">
    <property type="protein sequence ID" value="AUG47239.1"/>
    <property type="molecule type" value="Genomic_DNA"/>
</dbReference>
<evidence type="ECO:0000313" key="4">
    <source>
        <dbReference type="EMBL" id="AUG47239.1"/>
    </source>
</evidence>
<protein>
    <recommendedName>
        <fullName evidence="3">DUF7319 domain-containing protein</fullName>
    </recommendedName>
</protein>
<evidence type="ECO:0000256" key="1">
    <source>
        <dbReference type="SAM" id="MobiDB-lite"/>
    </source>
</evidence>
<gene>
    <name evidence="4" type="ORF">BVU17_06740</name>
</gene>
<organism evidence="4 5">
    <name type="scientific">Haloarcula taiwanensis</name>
    <dbReference type="NCBI Taxonomy" id="1932004"/>
    <lineage>
        <taxon>Archaea</taxon>
        <taxon>Methanobacteriati</taxon>
        <taxon>Methanobacteriota</taxon>
        <taxon>Stenosarchaea group</taxon>
        <taxon>Halobacteria</taxon>
        <taxon>Halobacteriales</taxon>
        <taxon>Haloarculaceae</taxon>
        <taxon>Haloarcula</taxon>
    </lineage>
</organism>
<accession>A0A2H4ZXM4</accession>
<proteinExistence type="predicted"/>
<dbReference type="AlphaFoldDB" id="A0A2H4ZXM4"/>
<feature type="region of interest" description="Disordered" evidence="1">
    <location>
        <begin position="279"/>
        <end position="307"/>
    </location>
</feature>
<evidence type="ECO:0000313" key="5">
    <source>
        <dbReference type="Proteomes" id="UP000242917"/>
    </source>
</evidence>
<feature type="transmembrane region" description="Helical" evidence="2">
    <location>
        <begin position="233"/>
        <end position="255"/>
    </location>
</feature>
<keyword evidence="2" id="KW-1133">Transmembrane helix</keyword>
<keyword evidence="5" id="KW-1185">Reference proteome</keyword>
<dbReference type="Pfam" id="PF24003">
    <property type="entry name" value="DUF7319"/>
    <property type="match status" value="1"/>
</dbReference>
<evidence type="ECO:0000259" key="3">
    <source>
        <dbReference type="Pfam" id="PF24003"/>
    </source>
</evidence>
<feature type="domain" description="DUF7319" evidence="3">
    <location>
        <begin position="82"/>
        <end position="289"/>
    </location>
</feature>
<dbReference type="InterPro" id="IPR055743">
    <property type="entry name" value="DUF7319"/>
</dbReference>
<keyword evidence="2" id="KW-0472">Membrane</keyword>
<feature type="transmembrane region" description="Helical" evidence="2">
    <location>
        <begin position="208"/>
        <end position="227"/>
    </location>
</feature>
<dbReference type="KEGG" id="hta:BVU17_06740"/>
<dbReference type="OrthoDB" id="213250at2157"/>
<feature type="compositionally biased region" description="Acidic residues" evidence="1">
    <location>
        <begin position="36"/>
        <end position="58"/>
    </location>
</feature>